<keyword evidence="1" id="KW-0812">Transmembrane</keyword>
<dbReference type="InterPro" id="IPR014717">
    <property type="entry name" value="Transl_elong_EF1B/ribsomal_bS6"/>
</dbReference>
<reference evidence="2 3" key="1">
    <citation type="submission" date="2017-09" db="EMBL/GenBank/DDBJ databases">
        <title>Depth-based differentiation of microbial function through sediment-hosted aquifers and enrichment of novel symbionts in the deep terrestrial subsurface.</title>
        <authorList>
            <person name="Probst A.J."/>
            <person name="Ladd B."/>
            <person name="Jarett J.K."/>
            <person name="Geller-Mcgrath D.E."/>
            <person name="Sieber C.M."/>
            <person name="Emerson J.B."/>
            <person name="Anantharaman K."/>
            <person name="Thomas B.C."/>
            <person name="Malmstrom R."/>
            <person name="Stieglmeier M."/>
            <person name="Klingl A."/>
            <person name="Woyke T."/>
            <person name="Ryan C.M."/>
            <person name="Banfield J.F."/>
        </authorList>
    </citation>
    <scope>NUCLEOTIDE SEQUENCE [LARGE SCALE GENOMIC DNA]</scope>
    <source>
        <strain evidence="2">CG12_big_fil_rev_8_21_14_0_65_43_15</strain>
    </source>
</reference>
<dbReference type="EMBL" id="PFGP01000074">
    <property type="protein sequence ID" value="PIW66456.1"/>
    <property type="molecule type" value="Genomic_DNA"/>
</dbReference>
<proteinExistence type="predicted"/>
<evidence type="ECO:0000313" key="3">
    <source>
        <dbReference type="Proteomes" id="UP000231267"/>
    </source>
</evidence>
<dbReference type="Proteomes" id="UP000231267">
    <property type="component" value="Unassembled WGS sequence"/>
</dbReference>
<evidence type="ECO:0000313" key="2">
    <source>
        <dbReference type="EMBL" id="PIW66456.1"/>
    </source>
</evidence>
<name>A0A2J0LNX7_9BACT</name>
<dbReference type="Gene3D" id="3.30.70.60">
    <property type="match status" value="1"/>
</dbReference>
<comment type="caution">
    <text evidence="2">The sequence shown here is derived from an EMBL/GenBank/DDBJ whole genome shotgun (WGS) entry which is preliminary data.</text>
</comment>
<keyword evidence="1" id="KW-1133">Transmembrane helix</keyword>
<gene>
    <name evidence="2" type="ORF">COW11_03185</name>
</gene>
<keyword evidence="1" id="KW-0472">Membrane</keyword>
<organism evidence="2 3">
    <name type="scientific">Candidatus Taenaricola geysiri</name>
    <dbReference type="NCBI Taxonomy" id="1974752"/>
    <lineage>
        <taxon>Bacteria</taxon>
        <taxon>Pseudomonadati</taxon>
        <taxon>Candidatus Omnitrophota</taxon>
        <taxon>Candidatus Taenaricola</taxon>
    </lineage>
</organism>
<accession>A0A2J0LNX7</accession>
<feature type="transmembrane region" description="Helical" evidence="1">
    <location>
        <begin position="12"/>
        <end position="31"/>
    </location>
</feature>
<sequence length="166" mass="18280">MENEINMKIKIMIVTAAVFILTCLVGYSMIYKANVSKAVKLNVKIGEARKIKLLMVDINNTGARMSEYAAIKSNSPEPGSFLSKVVDAANSCQIKIDTMNTGSVVQDGEYKFLPCGVSFTAPYKTAMLFIRGLESGQMYTRIDNLSIEKGDSLVNVKMDASGFYYE</sequence>
<dbReference type="AlphaFoldDB" id="A0A2J0LNX7"/>
<protein>
    <submittedName>
        <fullName evidence="2">Uncharacterized protein</fullName>
    </submittedName>
</protein>
<evidence type="ECO:0000256" key="1">
    <source>
        <dbReference type="SAM" id="Phobius"/>
    </source>
</evidence>